<name>A0A914RUR4_PAREQ</name>
<evidence type="ECO:0000313" key="2">
    <source>
        <dbReference type="WBParaSite" id="PEQ_0001006801-mRNA-1"/>
    </source>
</evidence>
<evidence type="ECO:0000313" key="1">
    <source>
        <dbReference type="Proteomes" id="UP000887564"/>
    </source>
</evidence>
<dbReference type="AlphaFoldDB" id="A0A914RUR4"/>
<sequence>MRLLVYSASYDVMNLSKLFDIVHLPLHSIYDMTSQSSDSLICPENHWSKK</sequence>
<proteinExistence type="predicted"/>
<protein>
    <submittedName>
        <fullName evidence="2">Uncharacterized protein</fullName>
    </submittedName>
</protein>
<organism evidence="1 2">
    <name type="scientific">Parascaris equorum</name>
    <name type="common">Equine roundworm</name>
    <dbReference type="NCBI Taxonomy" id="6256"/>
    <lineage>
        <taxon>Eukaryota</taxon>
        <taxon>Metazoa</taxon>
        <taxon>Ecdysozoa</taxon>
        <taxon>Nematoda</taxon>
        <taxon>Chromadorea</taxon>
        <taxon>Rhabditida</taxon>
        <taxon>Spirurina</taxon>
        <taxon>Ascaridomorpha</taxon>
        <taxon>Ascaridoidea</taxon>
        <taxon>Ascarididae</taxon>
        <taxon>Parascaris</taxon>
    </lineage>
</organism>
<keyword evidence="1" id="KW-1185">Reference proteome</keyword>
<reference evidence="2" key="1">
    <citation type="submission" date="2022-11" db="UniProtKB">
        <authorList>
            <consortium name="WormBaseParasite"/>
        </authorList>
    </citation>
    <scope>IDENTIFICATION</scope>
</reference>
<dbReference type="Proteomes" id="UP000887564">
    <property type="component" value="Unplaced"/>
</dbReference>
<dbReference type="WBParaSite" id="PEQ_0001006801-mRNA-1">
    <property type="protein sequence ID" value="PEQ_0001006801-mRNA-1"/>
    <property type="gene ID" value="PEQ_0001006801"/>
</dbReference>
<accession>A0A914RUR4</accession>